<evidence type="ECO:0000256" key="2">
    <source>
        <dbReference type="ARBA" id="ARBA00022741"/>
    </source>
</evidence>
<dbReference type="PANTHER" id="PTHR24029:SF0">
    <property type="entry name" value="UVRABC SYSTEM PROTEIN B"/>
    <property type="match status" value="1"/>
</dbReference>
<evidence type="ECO:0000256" key="1">
    <source>
        <dbReference type="ARBA" id="ARBA00022490"/>
    </source>
</evidence>
<dbReference type="InterPro" id="IPR041471">
    <property type="entry name" value="UvrB_inter"/>
</dbReference>
<sequence length="442" mass="49632">MNRICASGVLAKEGRRFQTLLGATGTGKTFVMAQVIRQYGRPALVIAPNKTLAGQLCDEFRSFFPESAVEYFVSYYDYYQPEAYVSSSDTYIEKASSINEDIDRLRMSATRALFERKDVIIVASVSCIYSLGMPSAVLDAAVKIRVGGLEGSTQKIARKLVNLSYSRNDTEPRRGRFRIRGDVLDIGVAWERNVLYRVELSGSIVESISEVDLASGNVLRARDEVTIYPARLFVAPEGNMKTAIESIQAECDSRAAMLLAEGKALEAERLKSRVKNDLEMLETTGHCTGIENYSRHVLGRQPDSRPETLLDYFRQEWLLFVDESHVTLPQVKAMWNGDRARKENLIHFGFRLPSALDNRPLRYEEFMSLVHQAVFVSATPGNVELSLSEGRIVEQLIRPTGILDPRIRVIPTAHQVRRSFGYLGLWFSESGTEKTGALRVAR</sequence>
<dbReference type="InterPro" id="IPR014001">
    <property type="entry name" value="Helicase_ATP-bd"/>
</dbReference>
<gene>
    <name evidence="5" type="ORF">CCAE0312_LOCUS877</name>
</gene>
<evidence type="ECO:0000256" key="3">
    <source>
        <dbReference type="ARBA" id="ARBA00022840"/>
    </source>
</evidence>
<dbReference type="InterPro" id="IPR006935">
    <property type="entry name" value="Helicase/UvrB_N"/>
</dbReference>
<dbReference type="Pfam" id="PF04851">
    <property type="entry name" value="ResIII"/>
    <property type="match status" value="1"/>
</dbReference>
<keyword evidence="2" id="KW-0547">Nucleotide-binding</keyword>
<evidence type="ECO:0000259" key="4">
    <source>
        <dbReference type="PROSITE" id="PS51192"/>
    </source>
</evidence>
<keyword evidence="1" id="KW-0963">Cytoplasm</keyword>
<protein>
    <recommendedName>
        <fullName evidence="4">Helicase ATP-binding domain-containing protein</fullName>
    </recommendedName>
</protein>
<dbReference type="PROSITE" id="PS51192">
    <property type="entry name" value="HELICASE_ATP_BIND_1"/>
    <property type="match status" value="1"/>
</dbReference>
<dbReference type="GO" id="GO:0005524">
    <property type="term" value="F:ATP binding"/>
    <property type="evidence" value="ECO:0007669"/>
    <property type="project" value="UniProtKB-KW"/>
</dbReference>
<feature type="domain" description="Helicase ATP-binding" evidence="4">
    <location>
        <begin position="9"/>
        <end position="156"/>
    </location>
</feature>
<keyword evidence="3" id="KW-0067">ATP-binding</keyword>
<dbReference type="Gene3D" id="3.40.50.300">
    <property type="entry name" value="P-loop containing nucleotide triphosphate hydrolases"/>
    <property type="match status" value="2"/>
</dbReference>
<dbReference type="GO" id="GO:0016887">
    <property type="term" value="F:ATP hydrolysis activity"/>
    <property type="evidence" value="ECO:0007669"/>
    <property type="project" value="InterPro"/>
</dbReference>
<dbReference type="GO" id="GO:0006289">
    <property type="term" value="P:nucleotide-excision repair"/>
    <property type="evidence" value="ECO:0007669"/>
    <property type="project" value="InterPro"/>
</dbReference>
<accession>A0A7S1T6E9</accession>
<dbReference type="SUPFAM" id="SSF52540">
    <property type="entry name" value="P-loop containing nucleoside triphosphate hydrolases"/>
    <property type="match status" value="1"/>
</dbReference>
<dbReference type="PANTHER" id="PTHR24029">
    <property type="entry name" value="UVRABC SYSTEM PROTEIN B"/>
    <property type="match status" value="1"/>
</dbReference>
<dbReference type="CDD" id="cd17916">
    <property type="entry name" value="DEXHc_UvrB"/>
    <property type="match status" value="1"/>
</dbReference>
<name>A0A7S1T6E9_9RHOD</name>
<dbReference type="GO" id="GO:0003677">
    <property type="term" value="F:DNA binding"/>
    <property type="evidence" value="ECO:0007669"/>
    <property type="project" value="InterPro"/>
</dbReference>
<reference evidence="5" key="1">
    <citation type="submission" date="2021-01" db="EMBL/GenBank/DDBJ databases">
        <authorList>
            <person name="Corre E."/>
            <person name="Pelletier E."/>
            <person name="Niang G."/>
            <person name="Scheremetjew M."/>
            <person name="Finn R."/>
            <person name="Kale V."/>
            <person name="Holt S."/>
            <person name="Cochrane G."/>
            <person name="Meng A."/>
            <person name="Brown T."/>
            <person name="Cohen L."/>
        </authorList>
    </citation>
    <scope>NUCLEOTIDE SEQUENCE</scope>
    <source>
        <strain evidence="5">SAG 36.94</strain>
    </source>
</reference>
<dbReference type="InterPro" id="IPR004807">
    <property type="entry name" value="UvrB"/>
</dbReference>
<dbReference type="SMART" id="SM00487">
    <property type="entry name" value="DEXDc"/>
    <property type="match status" value="1"/>
</dbReference>
<dbReference type="AlphaFoldDB" id="A0A7S1T6E9"/>
<evidence type="ECO:0000313" key="5">
    <source>
        <dbReference type="EMBL" id="CAD9224108.1"/>
    </source>
</evidence>
<dbReference type="InterPro" id="IPR027417">
    <property type="entry name" value="P-loop_NTPase"/>
</dbReference>
<dbReference type="EMBL" id="HBGH01001698">
    <property type="protein sequence ID" value="CAD9224108.1"/>
    <property type="molecule type" value="Transcribed_RNA"/>
</dbReference>
<dbReference type="GO" id="GO:0009380">
    <property type="term" value="C:excinuclease repair complex"/>
    <property type="evidence" value="ECO:0007669"/>
    <property type="project" value="InterPro"/>
</dbReference>
<proteinExistence type="predicted"/>
<organism evidence="5">
    <name type="scientific">Compsopogon caeruleus</name>
    <dbReference type="NCBI Taxonomy" id="31354"/>
    <lineage>
        <taxon>Eukaryota</taxon>
        <taxon>Rhodophyta</taxon>
        <taxon>Compsopogonophyceae</taxon>
        <taxon>Compsopogonales</taxon>
        <taxon>Compsopogonaceae</taxon>
        <taxon>Compsopogon</taxon>
    </lineage>
</organism>
<dbReference type="Pfam" id="PF17757">
    <property type="entry name" value="UvrB_inter"/>
    <property type="match status" value="1"/>
</dbReference>